<name>A0A9P7GJN1_9AGAR</name>
<dbReference type="EMBL" id="JABCKI010000426">
    <property type="protein sequence ID" value="KAG5650525.1"/>
    <property type="molecule type" value="Genomic_DNA"/>
</dbReference>
<keyword evidence="6" id="KW-1185">Reference proteome</keyword>
<dbReference type="OrthoDB" id="10250354at2759"/>
<dbReference type="GO" id="GO:0036503">
    <property type="term" value="P:ERAD pathway"/>
    <property type="evidence" value="ECO:0007669"/>
    <property type="project" value="TreeGrafter"/>
</dbReference>
<dbReference type="Gene3D" id="1.10.287.110">
    <property type="entry name" value="DnaJ domain"/>
    <property type="match status" value="1"/>
</dbReference>
<dbReference type="InterPro" id="IPR051948">
    <property type="entry name" value="Hsp70_co-chaperone_J-domain"/>
</dbReference>
<keyword evidence="3" id="KW-0812">Transmembrane</keyword>
<evidence type="ECO:0000313" key="6">
    <source>
        <dbReference type="Proteomes" id="UP000717328"/>
    </source>
</evidence>
<gene>
    <name evidence="5" type="ORF">H0H81_011930</name>
</gene>
<keyword evidence="3" id="KW-0472">Membrane</keyword>
<dbReference type="SMART" id="SM00271">
    <property type="entry name" value="DnaJ"/>
    <property type="match status" value="1"/>
</dbReference>
<feature type="region of interest" description="Disordered" evidence="2">
    <location>
        <begin position="299"/>
        <end position="326"/>
    </location>
</feature>
<dbReference type="PROSITE" id="PS50076">
    <property type="entry name" value="DNAJ_2"/>
    <property type="match status" value="1"/>
</dbReference>
<evidence type="ECO:0000259" key="4">
    <source>
        <dbReference type="PROSITE" id="PS50076"/>
    </source>
</evidence>
<dbReference type="GO" id="GO:0005783">
    <property type="term" value="C:endoplasmic reticulum"/>
    <property type="evidence" value="ECO:0007669"/>
    <property type="project" value="TreeGrafter"/>
</dbReference>
<accession>A0A9P7GJN1</accession>
<feature type="compositionally biased region" description="Basic and acidic residues" evidence="2">
    <location>
        <begin position="316"/>
        <end position="326"/>
    </location>
</feature>
<dbReference type="PANTHER" id="PTHR44360">
    <property type="entry name" value="DNAJ HOMOLOG SUBFAMILY B MEMBER 9"/>
    <property type="match status" value="1"/>
</dbReference>
<reference evidence="5" key="1">
    <citation type="submission" date="2021-02" db="EMBL/GenBank/DDBJ databases">
        <authorList>
            <person name="Nieuwenhuis M."/>
            <person name="Van De Peppel L.J.J."/>
        </authorList>
    </citation>
    <scope>NUCLEOTIDE SEQUENCE</scope>
    <source>
        <strain evidence="5">D49</strain>
    </source>
</reference>
<keyword evidence="3" id="KW-1133">Transmembrane helix</keyword>
<protein>
    <recommendedName>
        <fullName evidence="4">J domain-containing protein</fullName>
    </recommendedName>
</protein>
<dbReference type="InterPro" id="IPR001623">
    <property type="entry name" value="DnaJ_domain"/>
</dbReference>
<dbReference type="GO" id="GO:0051787">
    <property type="term" value="F:misfolded protein binding"/>
    <property type="evidence" value="ECO:0007669"/>
    <property type="project" value="TreeGrafter"/>
</dbReference>
<evidence type="ECO:0000256" key="3">
    <source>
        <dbReference type="SAM" id="Phobius"/>
    </source>
</evidence>
<dbReference type="GO" id="GO:0051087">
    <property type="term" value="F:protein-folding chaperone binding"/>
    <property type="evidence" value="ECO:0007669"/>
    <property type="project" value="TreeGrafter"/>
</dbReference>
<dbReference type="InterPro" id="IPR036869">
    <property type="entry name" value="J_dom_sf"/>
</dbReference>
<reference evidence="5" key="2">
    <citation type="submission" date="2021-10" db="EMBL/GenBank/DDBJ databases">
        <title>Phylogenomics reveals ancestral predisposition of the termite-cultivated fungus Termitomyces towards a domesticated lifestyle.</title>
        <authorList>
            <person name="Auxier B."/>
            <person name="Grum-Grzhimaylo A."/>
            <person name="Cardenas M.E."/>
            <person name="Lodge J.D."/>
            <person name="Laessoe T."/>
            <person name="Pedersen O."/>
            <person name="Smith M.E."/>
            <person name="Kuyper T.W."/>
            <person name="Franco-Molano E.A."/>
            <person name="Baroni T.J."/>
            <person name="Aanen D.K."/>
        </authorList>
    </citation>
    <scope>NUCLEOTIDE SEQUENCE</scope>
    <source>
        <strain evidence="5">D49</strain>
    </source>
</reference>
<evidence type="ECO:0000256" key="1">
    <source>
        <dbReference type="ARBA" id="ARBA00023186"/>
    </source>
</evidence>
<proteinExistence type="predicted"/>
<feature type="transmembrane region" description="Helical" evidence="3">
    <location>
        <begin position="12"/>
        <end position="29"/>
    </location>
</feature>
<feature type="region of interest" description="Disordered" evidence="2">
    <location>
        <begin position="366"/>
        <end position="393"/>
    </location>
</feature>
<dbReference type="CDD" id="cd06257">
    <property type="entry name" value="DnaJ"/>
    <property type="match status" value="1"/>
</dbReference>
<dbReference type="AlphaFoldDB" id="A0A9P7GJN1"/>
<organism evidence="5 6">
    <name type="scientific">Sphagnurus paluster</name>
    <dbReference type="NCBI Taxonomy" id="117069"/>
    <lineage>
        <taxon>Eukaryota</taxon>
        <taxon>Fungi</taxon>
        <taxon>Dikarya</taxon>
        <taxon>Basidiomycota</taxon>
        <taxon>Agaricomycotina</taxon>
        <taxon>Agaricomycetes</taxon>
        <taxon>Agaricomycetidae</taxon>
        <taxon>Agaricales</taxon>
        <taxon>Tricholomatineae</taxon>
        <taxon>Lyophyllaceae</taxon>
        <taxon>Sphagnurus</taxon>
    </lineage>
</organism>
<dbReference type="Pfam" id="PF00226">
    <property type="entry name" value="DnaJ"/>
    <property type="match status" value="1"/>
</dbReference>
<dbReference type="Proteomes" id="UP000717328">
    <property type="component" value="Unassembled WGS sequence"/>
</dbReference>
<evidence type="ECO:0000313" key="5">
    <source>
        <dbReference type="EMBL" id="KAG5650525.1"/>
    </source>
</evidence>
<dbReference type="PRINTS" id="PR00625">
    <property type="entry name" value="JDOMAIN"/>
</dbReference>
<dbReference type="PANTHER" id="PTHR44360:SF1">
    <property type="entry name" value="DNAJ HOMOLOG SUBFAMILY B MEMBER 9"/>
    <property type="match status" value="1"/>
</dbReference>
<comment type="caution">
    <text evidence="5">The sequence shown here is derived from an EMBL/GenBank/DDBJ whole genome shotgun (WGS) entry which is preliminary data.</text>
</comment>
<evidence type="ECO:0000256" key="2">
    <source>
        <dbReference type="SAM" id="MobiDB-lite"/>
    </source>
</evidence>
<feature type="domain" description="J" evidence="4">
    <location>
        <begin position="38"/>
        <end position="103"/>
    </location>
</feature>
<keyword evidence="1" id="KW-0143">Chaperone</keyword>
<dbReference type="SUPFAM" id="SSF46565">
    <property type="entry name" value="Chaperone J-domain"/>
    <property type="match status" value="1"/>
</dbReference>
<sequence length="442" mass="49444">MPTTQPTYRKQYAVTFAVVVLTYLLYNLIESARSMPPNFYQILSVHPTVDEQGLKAAFRQFAKRHHPDRPGVGREGQELFIMVRDVYEALKDPVVRFAYDRFGPDVLTWSQKCTTTRDYIQQGLLQSSGYHIVVGAALLFWSLIGSSSSANPVSFWRYTLYATLFVAEISLIISPSPSPVTVSSPALAGLRTTYTTHTLLHTLFPERLIHQHVLFLHQLFIFLSIALSRVAPVLLSAFFPETQPTPPAVNAELAQLTAIADRETSVMLHTLLHSISSPESAASPHEDISSLARPRPFRPPEGIFAFPDPRTTPPEAHPERDEEPAHPLTRLRREMEELIIEANIKKEDGPLRSVWEAAVRRGRAGLGLESRRRAASPENDEQGGLGGVETPRRNFWEAPAEVEHVQGDDDGEINVEASREFYTTLTAQTASPRRNDGVRVSH</sequence>